<reference evidence="2" key="1">
    <citation type="submission" date="2024-05" db="EMBL/GenBank/DDBJ databases">
        <title>Isolation and characterization of Sporomusa carbonis sp. nov., a carboxydotrophic hydrogenogen in the genus of Sporomusa isolated from a charcoal burning pile.</title>
        <authorList>
            <person name="Boeer T."/>
            <person name="Rosenbaum F."/>
            <person name="Eysell L."/>
            <person name="Mueller V."/>
            <person name="Daniel R."/>
            <person name="Poehlein A."/>
        </authorList>
    </citation>
    <scope>NUCLEOTIDE SEQUENCE [LARGE SCALE GENOMIC DNA]</scope>
    <source>
        <strain evidence="2">DSM 3132</strain>
    </source>
</reference>
<accession>A0ABZ3J0I3</accession>
<evidence type="ECO:0000313" key="3">
    <source>
        <dbReference type="Proteomes" id="UP000216052"/>
    </source>
</evidence>
<dbReference type="EMBL" id="CP155571">
    <property type="protein sequence ID" value="XFO71658.1"/>
    <property type="molecule type" value="Genomic_DNA"/>
</dbReference>
<dbReference type="Proteomes" id="UP000216052">
    <property type="component" value="Chromosome"/>
</dbReference>
<keyword evidence="3" id="KW-1185">Reference proteome</keyword>
<proteinExistence type="predicted"/>
<evidence type="ECO:0000313" key="2">
    <source>
        <dbReference type="EMBL" id="XFO71658.1"/>
    </source>
</evidence>
<protein>
    <submittedName>
        <fullName evidence="2">Uncharacterized protein</fullName>
    </submittedName>
</protein>
<gene>
    <name evidence="2" type="ORF">SPACI_016920</name>
</gene>
<sequence length="78" mass="8837">MLVEIHLYIVLLNGHFCQCRIAYSLGKLIAEVNEMSIIRQSIKNGFDSKKVTLGDPKDVPNRISSQEQNIQTKPARPK</sequence>
<evidence type="ECO:0000256" key="1">
    <source>
        <dbReference type="SAM" id="MobiDB-lite"/>
    </source>
</evidence>
<organism evidence="2 3">
    <name type="scientific">Sporomusa acidovorans (strain ATCC 49682 / DSM 3132 / Mol)</name>
    <dbReference type="NCBI Taxonomy" id="1123286"/>
    <lineage>
        <taxon>Bacteria</taxon>
        <taxon>Bacillati</taxon>
        <taxon>Bacillota</taxon>
        <taxon>Negativicutes</taxon>
        <taxon>Selenomonadales</taxon>
        <taxon>Sporomusaceae</taxon>
        <taxon>Sporomusa</taxon>
    </lineage>
</organism>
<feature type="compositionally biased region" description="Polar residues" evidence="1">
    <location>
        <begin position="62"/>
        <end position="72"/>
    </location>
</feature>
<feature type="region of interest" description="Disordered" evidence="1">
    <location>
        <begin position="53"/>
        <end position="78"/>
    </location>
</feature>
<name>A0ABZ3J0I3_SPOA4</name>